<accession>A0A8H4AFY0</accession>
<dbReference type="InterPro" id="IPR036910">
    <property type="entry name" value="HMG_box_dom_sf"/>
</dbReference>
<evidence type="ECO:0000313" key="3">
    <source>
        <dbReference type="EMBL" id="KAF0490596.1"/>
    </source>
</evidence>
<name>A0A8H4AFY0_GIGMA</name>
<dbReference type="PROSITE" id="PS50118">
    <property type="entry name" value="HMG_BOX_2"/>
    <property type="match status" value="1"/>
</dbReference>
<keyword evidence="4" id="KW-1185">Reference proteome</keyword>
<dbReference type="SUPFAM" id="SSF47095">
    <property type="entry name" value="HMG-box"/>
    <property type="match status" value="1"/>
</dbReference>
<dbReference type="EMBL" id="WTPW01000662">
    <property type="protein sequence ID" value="KAF0490596.1"/>
    <property type="molecule type" value="Genomic_DNA"/>
</dbReference>
<feature type="domain" description="HMG box" evidence="2">
    <location>
        <begin position="97"/>
        <end position="165"/>
    </location>
</feature>
<comment type="caution">
    <text evidence="3">The sequence shown here is derived from an EMBL/GenBank/DDBJ whole genome shotgun (WGS) entry which is preliminary data.</text>
</comment>
<dbReference type="Gene3D" id="1.10.30.10">
    <property type="entry name" value="High mobility group box domain"/>
    <property type="match status" value="1"/>
</dbReference>
<protein>
    <submittedName>
        <fullName evidence="3">MATA-HMG</fullName>
    </submittedName>
</protein>
<dbReference type="GO" id="GO:0005634">
    <property type="term" value="C:nucleus"/>
    <property type="evidence" value="ECO:0007669"/>
    <property type="project" value="UniProtKB-UniRule"/>
</dbReference>
<proteinExistence type="predicted"/>
<evidence type="ECO:0000259" key="2">
    <source>
        <dbReference type="PROSITE" id="PS50118"/>
    </source>
</evidence>
<sequence>MSEITMKKYCGILMFDIPTPSFTNSKSKPSSQLTIDYTTSLENSNIRTQDNFIYTSYMEPMKVNPQRPHKNTPITLLQDSSKNNETTMGPLYQEKRTRRSPNSFILYRRAKQPEIIRQYGKIPNAEKSRILSDLWHNESNEVKKYWQNLADKKKVEYMNAPSEHCYPNKLKNPKRNGKLKATDSYQVRNALPEIQTYDIVYPLPSEYIITMDPTLFLGSYDYFENTNPTVLPSIFPKDDSYNNIINTHNDNAQ</sequence>
<dbReference type="SMART" id="SM00398">
    <property type="entry name" value="HMG"/>
    <property type="match status" value="1"/>
</dbReference>
<evidence type="ECO:0000256" key="1">
    <source>
        <dbReference type="PROSITE-ProRule" id="PRU00267"/>
    </source>
</evidence>
<dbReference type="CDD" id="cd01389">
    <property type="entry name" value="HMG-box_ROX1-like"/>
    <property type="match status" value="1"/>
</dbReference>
<dbReference type="OrthoDB" id="6247875at2759"/>
<dbReference type="AlphaFoldDB" id="A0A8H4AFY0"/>
<feature type="DNA-binding region" description="HMG box" evidence="1">
    <location>
        <begin position="97"/>
        <end position="165"/>
    </location>
</feature>
<organism evidence="3 4">
    <name type="scientific">Gigaspora margarita</name>
    <dbReference type="NCBI Taxonomy" id="4874"/>
    <lineage>
        <taxon>Eukaryota</taxon>
        <taxon>Fungi</taxon>
        <taxon>Fungi incertae sedis</taxon>
        <taxon>Mucoromycota</taxon>
        <taxon>Glomeromycotina</taxon>
        <taxon>Glomeromycetes</taxon>
        <taxon>Diversisporales</taxon>
        <taxon>Gigasporaceae</taxon>
        <taxon>Gigaspora</taxon>
    </lineage>
</organism>
<dbReference type="GO" id="GO:0003677">
    <property type="term" value="F:DNA binding"/>
    <property type="evidence" value="ECO:0007669"/>
    <property type="project" value="UniProtKB-UniRule"/>
</dbReference>
<reference evidence="3 4" key="1">
    <citation type="journal article" date="2019" name="Environ. Microbiol.">
        <title>At the nexus of three kingdoms: the genome of the mycorrhizal fungus Gigaspora margarita provides insights into plant, endobacterial and fungal interactions.</title>
        <authorList>
            <person name="Venice F."/>
            <person name="Ghignone S."/>
            <person name="Salvioli di Fossalunga A."/>
            <person name="Amselem J."/>
            <person name="Novero M."/>
            <person name="Xianan X."/>
            <person name="Sedzielewska Toro K."/>
            <person name="Morin E."/>
            <person name="Lipzen A."/>
            <person name="Grigoriev I.V."/>
            <person name="Henrissat B."/>
            <person name="Martin F.M."/>
            <person name="Bonfante P."/>
        </authorList>
    </citation>
    <scope>NUCLEOTIDE SEQUENCE [LARGE SCALE GENOMIC DNA]</scope>
    <source>
        <strain evidence="3 4">BEG34</strain>
    </source>
</reference>
<gene>
    <name evidence="3" type="ORF">F8M41_021944</name>
</gene>
<dbReference type="Proteomes" id="UP000439903">
    <property type="component" value="Unassembled WGS sequence"/>
</dbReference>
<keyword evidence="1" id="KW-0238">DNA-binding</keyword>
<dbReference type="InterPro" id="IPR009071">
    <property type="entry name" value="HMG_box_dom"/>
</dbReference>
<evidence type="ECO:0000313" key="4">
    <source>
        <dbReference type="Proteomes" id="UP000439903"/>
    </source>
</evidence>
<dbReference type="Pfam" id="PF00505">
    <property type="entry name" value="HMG_box"/>
    <property type="match status" value="1"/>
</dbReference>
<keyword evidence="1" id="KW-0539">Nucleus</keyword>